<protein>
    <submittedName>
        <fullName evidence="1">ARM repeat superfamily protein</fullName>
    </submittedName>
</protein>
<dbReference type="Pfam" id="PF13855">
    <property type="entry name" value="LRR_8"/>
    <property type="match status" value="1"/>
</dbReference>
<organism evidence="1">
    <name type="scientific">Zea mays</name>
    <name type="common">Maize</name>
    <dbReference type="NCBI Taxonomy" id="4577"/>
    <lineage>
        <taxon>Eukaryota</taxon>
        <taxon>Viridiplantae</taxon>
        <taxon>Streptophyta</taxon>
        <taxon>Embryophyta</taxon>
        <taxon>Tracheophyta</taxon>
        <taxon>Spermatophyta</taxon>
        <taxon>Magnoliopsida</taxon>
        <taxon>Liliopsida</taxon>
        <taxon>Poales</taxon>
        <taxon>Poaceae</taxon>
        <taxon>PACMAD clade</taxon>
        <taxon>Panicoideae</taxon>
        <taxon>Andropogonodae</taxon>
        <taxon>Andropogoneae</taxon>
        <taxon>Tripsacinae</taxon>
        <taxon>Zea</taxon>
    </lineage>
</organism>
<dbReference type="eggNOG" id="KOG0472">
    <property type="taxonomic scope" value="Eukaryota"/>
</dbReference>
<gene>
    <name evidence="1" type="ORF">ZEAMMB73_Zm00001d005332</name>
</gene>
<dbReference type="SUPFAM" id="SSF52058">
    <property type="entry name" value="L domain-like"/>
    <property type="match status" value="1"/>
</dbReference>
<dbReference type="SMR" id="A0A1D6ELU7"/>
<dbReference type="PaxDb" id="4577-GRMZM2G087444_P01"/>
<dbReference type="InterPro" id="IPR001611">
    <property type="entry name" value="Leu-rich_rpt"/>
</dbReference>
<dbReference type="EMBL" id="CM007648">
    <property type="protein sequence ID" value="ONM20855.1"/>
    <property type="molecule type" value="Genomic_DNA"/>
</dbReference>
<dbReference type="Gene3D" id="3.80.10.10">
    <property type="entry name" value="Ribonuclease Inhibitor"/>
    <property type="match status" value="1"/>
</dbReference>
<dbReference type="InterPro" id="IPR032675">
    <property type="entry name" value="LRR_dom_sf"/>
</dbReference>
<reference evidence="1" key="1">
    <citation type="submission" date="2015-12" db="EMBL/GenBank/DDBJ databases">
        <title>Update maize B73 reference genome by single molecule sequencing technologies.</title>
        <authorList>
            <consortium name="Maize Genome Sequencing Project"/>
            <person name="Ware D."/>
        </authorList>
    </citation>
    <scope>NUCLEOTIDE SEQUENCE [LARGE SCALE GENOMIC DNA]</scope>
    <source>
        <tissue evidence="1">Seedling</tissue>
    </source>
</reference>
<proteinExistence type="predicted"/>
<dbReference type="InParanoid" id="A0A1D6ELU7"/>
<sequence>MVRGNILITHHYELIYTHLQSPIAKITGHVFQSNKHSAQRDWPGYCFSQASNNNISRVPDVLVGCSKLSKLDLEGNKLVTLSENMFVSWTMLTELNLDVASTEKFRQSEGPRIVIDLLQGGSENPDLLDAGFSVVAAGSAGNEVVKESFMELKVNELILRVMKDKSKSNVQSLYDAICVLLKLDDNRVVASQVYAVENCEIVVQVICHSM</sequence>
<dbReference type="AlphaFoldDB" id="A0A1D6ELU7"/>
<evidence type="ECO:0000313" key="1">
    <source>
        <dbReference type="EMBL" id="ONM20855.1"/>
    </source>
</evidence>
<name>A0A1D6ELU7_MAIZE</name>
<dbReference type="eggNOG" id="KOG4199">
    <property type="taxonomic scope" value="Eukaryota"/>
</dbReference>
<dbReference type="ExpressionAtlas" id="A0A1D6ELU7">
    <property type="expression patterns" value="baseline and differential"/>
</dbReference>
<accession>A0A1D6ELU7</accession>
<dbReference type="STRING" id="4577.A0A1D6ELU7"/>